<dbReference type="InterPro" id="IPR001478">
    <property type="entry name" value="PDZ"/>
</dbReference>
<feature type="region of interest" description="Disordered" evidence="1">
    <location>
        <begin position="1"/>
        <end position="31"/>
    </location>
</feature>
<gene>
    <name evidence="3" type="ORF">GCK32_014290</name>
</gene>
<evidence type="ECO:0000313" key="4">
    <source>
        <dbReference type="Proteomes" id="UP001331761"/>
    </source>
</evidence>
<feature type="compositionally biased region" description="Polar residues" evidence="1">
    <location>
        <begin position="81"/>
        <end position="106"/>
    </location>
</feature>
<accession>A0AAN8IFV3</accession>
<dbReference type="PANTHER" id="PTHR19964">
    <property type="entry name" value="MULTIPLE PDZ DOMAIN PROTEIN"/>
    <property type="match status" value="1"/>
</dbReference>
<feature type="compositionally biased region" description="Basic and acidic residues" evidence="1">
    <location>
        <begin position="150"/>
        <end position="161"/>
    </location>
</feature>
<dbReference type="InterPro" id="IPR036034">
    <property type="entry name" value="PDZ_sf"/>
</dbReference>
<dbReference type="SMART" id="SM00228">
    <property type="entry name" value="PDZ"/>
    <property type="match status" value="1"/>
</dbReference>
<dbReference type="AlphaFoldDB" id="A0AAN8IFV3"/>
<evidence type="ECO:0000256" key="1">
    <source>
        <dbReference type="SAM" id="MobiDB-lite"/>
    </source>
</evidence>
<evidence type="ECO:0000259" key="2">
    <source>
        <dbReference type="PROSITE" id="PS50106"/>
    </source>
</evidence>
<reference evidence="3 4" key="1">
    <citation type="submission" date="2019-10" db="EMBL/GenBank/DDBJ databases">
        <title>Assembly and Annotation for the nematode Trichostrongylus colubriformis.</title>
        <authorList>
            <person name="Martin J."/>
        </authorList>
    </citation>
    <scope>NUCLEOTIDE SEQUENCE [LARGE SCALE GENOMIC DNA]</scope>
    <source>
        <strain evidence="3">G859</strain>
        <tissue evidence="3">Whole worm</tissue>
    </source>
</reference>
<feature type="compositionally biased region" description="Basic and acidic residues" evidence="1">
    <location>
        <begin position="331"/>
        <end position="359"/>
    </location>
</feature>
<protein>
    <recommendedName>
        <fullName evidence="2">PDZ domain-containing protein</fullName>
    </recommendedName>
</protein>
<sequence>MRSPSELSPEIVKEEITEQETTAGDERPFDPSLLDEFALHIIKEAYRDAILEFTVSNATPDWKQRPPPPSSDHSTPEHSTRASTSYQQIPPRTPVQSPVESSSGSLLGSPDRHGSPPYTVLRKSSQSSRSSRVSQKDSESKEFSPSSSRPRSEQSVKHSPEEPPTTVFEKSEQQEPTTTAEAKQLSRSKFWGEARTVVLEREPNKSFGISIVGGRVEVSQMGGLPGTGSTVSGIFIKSVLPNSPAGRSGMMNMGDRVISVNDIDLREATHEQAVNAIKNATNPVRFVLQSLHSFTPRQPVIGSNSPLISARTESVKSEESTVTPQTPPKLEINKESPLKKPEIVRESPTKEPELTEESQRLGISLAGNRDREKNNTFVLSVKVQCPLTVRAGDELLEVGS</sequence>
<feature type="region of interest" description="Disordered" evidence="1">
    <location>
        <begin position="57"/>
        <end position="186"/>
    </location>
</feature>
<dbReference type="EMBL" id="WIXE01015912">
    <property type="protein sequence ID" value="KAK5973094.1"/>
    <property type="molecule type" value="Genomic_DNA"/>
</dbReference>
<dbReference type="Gene3D" id="2.30.42.10">
    <property type="match status" value="1"/>
</dbReference>
<keyword evidence="4" id="KW-1185">Reference proteome</keyword>
<name>A0AAN8IFV3_TRICO</name>
<dbReference type="Pfam" id="PF00595">
    <property type="entry name" value="PDZ"/>
    <property type="match status" value="1"/>
</dbReference>
<organism evidence="3 4">
    <name type="scientific">Trichostrongylus colubriformis</name>
    <name type="common">Black scour worm</name>
    <dbReference type="NCBI Taxonomy" id="6319"/>
    <lineage>
        <taxon>Eukaryota</taxon>
        <taxon>Metazoa</taxon>
        <taxon>Ecdysozoa</taxon>
        <taxon>Nematoda</taxon>
        <taxon>Chromadorea</taxon>
        <taxon>Rhabditida</taxon>
        <taxon>Rhabditina</taxon>
        <taxon>Rhabditomorpha</taxon>
        <taxon>Strongyloidea</taxon>
        <taxon>Trichostrongylidae</taxon>
        <taxon>Trichostrongylus</taxon>
    </lineage>
</organism>
<dbReference type="CDD" id="cd06671">
    <property type="entry name" value="PDZ7_MUPP1-PD6_PATJ-like"/>
    <property type="match status" value="1"/>
</dbReference>
<dbReference type="PROSITE" id="PS50106">
    <property type="entry name" value="PDZ"/>
    <property type="match status" value="2"/>
</dbReference>
<evidence type="ECO:0000313" key="3">
    <source>
        <dbReference type="EMBL" id="KAK5973094.1"/>
    </source>
</evidence>
<feature type="domain" description="PDZ" evidence="2">
    <location>
        <begin position="196"/>
        <end position="292"/>
    </location>
</feature>
<feature type="compositionally biased region" description="Polar residues" evidence="1">
    <location>
        <begin position="174"/>
        <end position="186"/>
    </location>
</feature>
<dbReference type="Proteomes" id="UP001331761">
    <property type="component" value="Unassembled WGS sequence"/>
</dbReference>
<comment type="caution">
    <text evidence="3">The sequence shown here is derived from an EMBL/GenBank/DDBJ whole genome shotgun (WGS) entry which is preliminary data.</text>
</comment>
<dbReference type="SUPFAM" id="SSF50156">
    <property type="entry name" value="PDZ domain-like"/>
    <property type="match status" value="1"/>
</dbReference>
<proteinExistence type="predicted"/>
<dbReference type="PANTHER" id="PTHR19964:SF93">
    <property type="entry name" value="INACTIVATION-NO-AFTER-POTENTIAL D PROTEIN"/>
    <property type="match status" value="1"/>
</dbReference>
<feature type="region of interest" description="Disordered" evidence="1">
    <location>
        <begin position="311"/>
        <end position="360"/>
    </location>
</feature>
<feature type="domain" description="PDZ" evidence="2">
    <location>
        <begin position="351"/>
        <end position="400"/>
    </location>
</feature>
<dbReference type="InterPro" id="IPR051342">
    <property type="entry name" value="PDZ_scaffold"/>
</dbReference>
<feature type="compositionally biased region" description="Low complexity" evidence="1">
    <location>
        <begin position="122"/>
        <end position="133"/>
    </location>
</feature>